<evidence type="ECO:0000313" key="1">
    <source>
        <dbReference type="EMBL" id="TKS95804.1"/>
    </source>
</evidence>
<name>A0A4U5W353_STRGB</name>
<dbReference type="AlphaFoldDB" id="A0A4U5W353"/>
<dbReference type="EMBL" id="SZPR01000044">
    <property type="protein sequence ID" value="TKS95804.1"/>
    <property type="molecule type" value="Genomic_DNA"/>
</dbReference>
<evidence type="ECO:0000313" key="2">
    <source>
        <dbReference type="Proteomes" id="UP000308632"/>
    </source>
</evidence>
<dbReference type="Proteomes" id="UP000308632">
    <property type="component" value="Unassembled WGS sequence"/>
</dbReference>
<proteinExistence type="predicted"/>
<organism evidence="1 2">
    <name type="scientific">Streptomyces galbus</name>
    <dbReference type="NCBI Taxonomy" id="33898"/>
    <lineage>
        <taxon>Bacteria</taxon>
        <taxon>Bacillati</taxon>
        <taxon>Actinomycetota</taxon>
        <taxon>Actinomycetes</taxon>
        <taxon>Kitasatosporales</taxon>
        <taxon>Streptomycetaceae</taxon>
        <taxon>Streptomyces</taxon>
    </lineage>
</organism>
<reference evidence="1 2" key="1">
    <citation type="submission" date="2019-04" db="EMBL/GenBank/DDBJ databases">
        <title>Streptomyces lasaliensis sp.nov., an Actinomycete isolated from soil which produces the polyether antibiotic lasalocid.</title>
        <authorList>
            <person name="Erwin G."/>
            <person name="Haber C."/>
        </authorList>
    </citation>
    <scope>NUCLEOTIDE SEQUENCE [LARGE SCALE GENOMIC DNA]</scope>
    <source>
        <strain evidence="1 2">DSM 40089</strain>
    </source>
</reference>
<accession>A0A4U5W353</accession>
<gene>
    <name evidence="1" type="ORF">E4U92_35005</name>
</gene>
<comment type="caution">
    <text evidence="1">The sequence shown here is derived from an EMBL/GenBank/DDBJ whole genome shotgun (WGS) entry which is preliminary data.</text>
</comment>
<sequence>MYTLRPLANGLRTDHPVPDLPFVDDSHIPLDDPRELEAVGRKRGDGMWGRYDLERTAGGWRAYTTDPQRNKFAWCVRYHPDHGRTVLLVRDDDANELHAAWHGGPLLFRAGGYWWDGATWYRPGQIWDAADEDFVRTPVPAAITVTADQLLDAAAHPNAGHLLNVTSFDPDAALAGRWSDHLALWAKHRTDREGDFPTGQCVVQVSAPELAADQLLGVTEFAGLAGIAASTLRSYASRGEGNVPLPQATVSGRSAWSRPVAQDWVTQRSRENVAAAVASPDPDALPAGVSDLRERLTAKFQALLWGRPQTRKRWVLRHRNEPEVREISDELALHVATRLDDIIPTDHLAATIRHAVLDELAEQHGWDSDEGDDRTHFYALTTPVAKTLDWLIRHHPEYGQYAIGDIVREAQSRLEIPRDAVADTLLRSLSMDGKLDSASLNAYLGLALPPEKTG</sequence>
<dbReference type="RefSeq" id="WP_137304492.1">
    <property type="nucleotide sequence ID" value="NZ_BMVD01000019.1"/>
</dbReference>
<protein>
    <submittedName>
        <fullName evidence="1">Uncharacterized protein</fullName>
    </submittedName>
</protein>